<evidence type="ECO:0000256" key="4">
    <source>
        <dbReference type="ARBA" id="ARBA00020902"/>
    </source>
</evidence>
<comment type="function">
    <text evidence="1 11">Condensation of UDP-2,3-diacylglucosamine and 2,3-diacylglucosamine-1-phosphate to form lipid A disaccharide, a precursor of lipid A, a phosphorylated glycolipid that anchors the lipopolysaccharide to the outer membrane of the cell.</text>
</comment>
<evidence type="ECO:0000313" key="12">
    <source>
        <dbReference type="EMBL" id="ARU06884.1"/>
    </source>
</evidence>
<keyword evidence="5 11" id="KW-0444">Lipid biosynthesis</keyword>
<dbReference type="Gene3D" id="3.40.50.2000">
    <property type="entry name" value="Glycogen Phosphorylase B"/>
    <property type="match status" value="1"/>
</dbReference>
<dbReference type="SUPFAM" id="SSF53756">
    <property type="entry name" value="UDP-Glycosyltransferase/glycogen phosphorylase"/>
    <property type="match status" value="1"/>
</dbReference>
<comment type="similarity">
    <text evidence="2 11">Belongs to the LpxB family.</text>
</comment>
<dbReference type="InterPro" id="IPR003835">
    <property type="entry name" value="Glyco_trans_19"/>
</dbReference>
<dbReference type="EC" id="2.4.1.182" evidence="3 11"/>
<sequence>MPSLERVGMVAGEASGDLLAAALLAAMRARWPQVRAQGVGGHAMQAQGFEAWSDSEALAVRGYVEVLPKLIPLLRLRKRLGDRWLAQRPDVFVGVDAPDFNFDLERRLRQAGVPTVHFVSPSFWAWRPEKVLKLREAADHVLCLFPFEPALLAEHGVAATYVGHPLASVIPQQVDRPAAKQALGLQPDVPVVALLPGSRAAEIEHLADRFVQAARLVQAEHGRPVQFVMPAVPSQHARLAALLAAQGAQDQVRLLHGQSHAALAACDVTLIASGTATLEAALFGCPMVIAYAMPALSHWLMRRKQLMPWVGLPNILCQQAVVPELLQDQATPQALARAVLQWLHSPAEVAALRQRLARLHTELAQDTPTLACDAIANVVAARSGA</sequence>
<dbReference type="EMBL" id="CP021455">
    <property type="protein sequence ID" value="ARU06884.1"/>
    <property type="molecule type" value="Genomic_DNA"/>
</dbReference>
<dbReference type="AlphaFoldDB" id="A0A1Y0ET84"/>
<evidence type="ECO:0000256" key="6">
    <source>
        <dbReference type="ARBA" id="ARBA00022556"/>
    </source>
</evidence>
<keyword evidence="9 11" id="KW-0443">Lipid metabolism</keyword>
<comment type="catalytic activity">
    <reaction evidence="10 11">
        <text>a lipid X + a UDP-2-N,3-O-bis[(3R)-3-hydroxyacyl]-alpha-D-glucosamine = a lipid A disaccharide + UDP + H(+)</text>
        <dbReference type="Rhea" id="RHEA:67828"/>
        <dbReference type="ChEBI" id="CHEBI:15378"/>
        <dbReference type="ChEBI" id="CHEBI:58223"/>
        <dbReference type="ChEBI" id="CHEBI:137748"/>
        <dbReference type="ChEBI" id="CHEBI:176338"/>
        <dbReference type="ChEBI" id="CHEBI:176343"/>
        <dbReference type="EC" id="2.4.1.182"/>
    </reaction>
</comment>
<evidence type="ECO:0000256" key="2">
    <source>
        <dbReference type="ARBA" id="ARBA00007868"/>
    </source>
</evidence>
<dbReference type="HAMAP" id="MF_00392">
    <property type="entry name" value="LpxB"/>
    <property type="match status" value="1"/>
</dbReference>
<dbReference type="UniPathway" id="UPA00973"/>
<comment type="pathway">
    <text evidence="11">Bacterial outer membrane biogenesis; LPS lipid A biosynthesis.</text>
</comment>
<dbReference type="PANTHER" id="PTHR30372:SF4">
    <property type="entry name" value="LIPID-A-DISACCHARIDE SYNTHASE, MITOCHONDRIAL-RELATED"/>
    <property type="match status" value="1"/>
</dbReference>
<dbReference type="GO" id="GO:0005543">
    <property type="term" value="F:phospholipid binding"/>
    <property type="evidence" value="ECO:0007669"/>
    <property type="project" value="TreeGrafter"/>
</dbReference>
<dbReference type="GO" id="GO:0016020">
    <property type="term" value="C:membrane"/>
    <property type="evidence" value="ECO:0007669"/>
    <property type="project" value="GOC"/>
</dbReference>
<evidence type="ECO:0000256" key="7">
    <source>
        <dbReference type="ARBA" id="ARBA00022676"/>
    </source>
</evidence>
<reference evidence="12 13" key="1">
    <citation type="submission" date="2017-05" db="EMBL/GenBank/DDBJ databases">
        <authorList>
            <person name="Song R."/>
            <person name="Chenine A.L."/>
            <person name="Ruprecht R.M."/>
        </authorList>
    </citation>
    <scope>NUCLEOTIDE SEQUENCE [LARGE SCALE GENOMIC DNA]</scope>
    <source>
        <strain evidence="12 13">DSM 26136</strain>
    </source>
</reference>
<evidence type="ECO:0000256" key="8">
    <source>
        <dbReference type="ARBA" id="ARBA00022679"/>
    </source>
</evidence>
<dbReference type="GO" id="GO:0008915">
    <property type="term" value="F:lipid-A-disaccharide synthase activity"/>
    <property type="evidence" value="ECO:0007669"/>
    <property type="project" value="UniProtKB-UniRule"/>
</dbReference>
<proteinExistence type="inferred from homology"/>
<evidence type="ECO:0000256" key="1">
    <source>
        <dbReference type="ARBA" id="ARBA00002056"/>
    </source>
</evidence>
<dbReference type="KEGG" id="cser:CCO03_14780"/>
<evidence type="ECO:0000256" key="5">
    <source>
        <dbReference type="ARBA" id="ARBA00022516"/>
    </source>
</evidence>
<dbReference type="OrthoDB" id="9801642at2"/>
<evidence type="ECO:0000256" key="9">
    <source>
        <dbReference type="ARBA" id="ARBA00023098"/>
    </source>
</evidence>
<keyword evidence="7 11" id="KW-0328">Glycosyltransferase</keyword>
<protein>
    <recommendedName>
        <fullName evidence="4 11">Lipid-A-disaccharide synthase</fullName>
        <ecNumber evidence="3 11">2.4.1.182</ecNumber>
    </recommendedName>
</protein>
<gene>
    <name evidence="11" type="primary">lpxB</name>
    <name evidence="12" type="ORF">CCO03_14780</name>
</gene>
<keyword evidence="13" id="KW-1185">Reference proteome</keyword>
<keyword evidence="8 11" id="KW-0808">Transferase</keyword>
<dbReference type="Pfam" id="PF02684">
    <property type="entry name" value="LpxB"/>
    <property type="match status" value="1"/>
</dbReference>
<dbReference type="Proteomes" id="UP000196138">
    <property type="component" value="Chromosome"/>
</dbReference>
<dbReference type="NCBIfam" id="TIGR00215">
    <property type="entry name" value="lpxB"/>
    <property type="match status" value="1"/>
</dbReference>
<evidence type="ECO:0000256" key="3">
    <source>
        <dbReference type="ARBA" id="ARBA00012687"/>
    </source>
</evidence>
<evidence type="ECO:0000256" key="11">
    <source>
        <dbReference type="HAMAP-Rule" id="MF_00392"/>
    </source>
</evidence>
<accession>A0A1Y0ET84</accession>
<keyword evidence="6 11" id="KW-0441">Lipid A biosynthesis</keyword>
<dbReference type="PANTHER" id="PTHR30372">
    <property type="entry name" value="LIPID-A-DISACCHARIDE SYNTHASE"/>
    <property type="match status" value="1"/>
</dbReference>
<evidence type="ECO:0000313" key="13">
    <source>
        <dbReference type="Proteomes" id="UP000196138"/>
    </source>
</evidence>
<organism evidence="12 13">
    <name type="scientific">Comamonas serinivorans</name>
    <dbReference type="NCBI Taxonomy" id="1082851"/>
    <lineage>
        <taxon>Bacteria</taxon>
        <taxon>Pseudomonadati</taxon>
        <taxon>Pseudomonadota</taxon>
        <taxon>Betaproteobacteria</taxon>
        <taxon>Burkholderiales</taxon>
        <taxon>Comamonadaceae</taxon>
        <taxon>Comamonas</taxon>
    </lineage>
</organism>
<name>A0A1Y0ET84_9BURK</name>
<evidence type="ECO:0000256" key="10">
    <source>
        <dbReference type="ARBA" id="ARBA00048975"/>
    </source>
</evidence>
<dbReference type="GO" id="GO:0009245">
    <property type="term" value="P:lipid A biosynthetic process"/>
    <property type="evidence" value="ECO:0007669"/>
    <property type="project" value="UniProtKB-UniRule"/>
</dbReference>
<dbReference type="RefSeq" id="WP_087284746.1">
    <property type="nucleotide sequence ID" value="NZ_CP021455.1"/>
</dbReference>